<name>A0A9W8KVW4_9FUNG</name>
<protein>
    <submittedName>
        <fullName evidence="2">Uncharacterized protein</fullName>
    </submittedName>
</protein>
<keyword evidence="1" id="KW-1133">Transmembrane helix</keyword>
<proteinExistence type="predicted"/>
<accession>A0A9W8KVW4</accession>
<sequence length="418" mass="46878">MIGKGNIARRYSLHVPGADASEASSVSELCISGKGLEELVADAVDGHSERVVWLDITRPSTDDVDALARIFGIRQDIVDELHRCAMEARGIGRAPVPTCRRHPGGLYVCWAEGANEKAGRDDTAGAGLLDVLERCKPRYNISRSVLQSIVHRWGHDKWAVFVDHRLKKTPQGNELPPATGQASCYRMVQMYQMPRLLVTLHADESPAISKVQREVAKHQGALWAERIVQAVLCRWVAASSSGLAELEHGDAVASRRLALAMLRMCQTNQMLLRRLHVGHTAHNGLVCSLAQLVRLPHEAVYAMLYRAQAGFLRRYEHIDHRLATADALQFAWQCSHLLKMGRRIHKIYGVWLLFHFIYAPIELWNGLNKLNCATTPLQNSPNSVVLFYYQLIGFALWVATACLLYRSHTKRLARQHQA</sequence>
<dbReference type="OrthoDB" id="5559558at2759"/>
<dbReference type="SUPFAM" id="SSF143865">
    <property type="entry name" value="CorA soluble domain-like"/>
    <property type="match status" value="1"/>
</dbReference>
<feature type="transmembrane region" description="Helical" evidence="1">
    <location>
        <begin position="347"/>
        <end position="367"/>
    </location>
</feature>
<reference evidence="2" key="1">
    <citation type="submission" date="2022-07" db="EMBL/GenBank/DDBJ databases">
        <title>Phylogenomic reconstructions and comparative analyses of Kickxellomycotina fungi.</title>
        <authorList>
            <person name="Reynolds N.K."/>
            <person name="Stajich J.E."/>
            <person name="Barry K."/>
            <person name="Grigoriev I.V."/>
            <person name="Crous P."/>
            <person name="Smith M.E."/>
        </authorList>
    </citation>
    <scope>NUCLEOTIDE SEQUENCE</scope>
    <source>
        <strain evidence="2">NRRL 3115</strain>
    </source>
</reference>
<dbReference type="AlphaFoldDB" id="A0A9W8KVW4"/>
<dbReference type="Proteomes" id="UP001151518">
    <property type="component" value="Unassembled WGS sequence"/>
</dbReference>
<gene>
    <name evidence="2" type="ORF">GGI25_004126</name>
</gene>
<evidence type="ECO:0000313" key="2">
    <source>
        <dbReference type="EMBL" id="KAJ2675077.1"/>
    </source>
</evidence>
<organism evidence="2 3">
    <name type="scientific">Coemansia spiralis</name>
    <dbReference type="NCBI Taxonomy" id="417178"/>
    <lineage>
        <taxon>Eukaryota</taxon>
        <taxon>Fungi</taxon>
        <taxon>Fungi incertae sedis</taxon>
        <taxon>Zoopagomycota</taxon>
        <taxon>Kickxellomycotina</taxon>
        <taxon>Kickxellomycetes</taxon>
        <taxon>Kickxellales</taxon>
        <taxon>Kickxellaceae</taxon>
        <taxon>Coemansia</taxon>
    </lineage>
</organism>
<evidence type="ECO:0000313" key="3">
    <source>
        <dbReference type="Proteomes" id="UP001151518"/>
    </source>
</evidence>
<evidence type="ECO:0000256" key="1">
    <source>
        <dbReference type="SAM" id="Phobius"/>
    </source>
</evidence>
<keyword evidence="1" id="KW-0812">Transmembrane</keyword>
<dbReference type="EMBL" id="JANBTW010000051">
    <property type="protein sequence ID" value="KAJ2675077.1"/>
    <property type="molecule type" value="Genomic_DNA"/>
</dbReference>
<keyword evidence="1" id="KW-0472">Membrane</keyword>
<dbReference type="InterPro" id="IPR045861">
    <property type="entry name" value="CorA_cytoplasmic_dom"/>
</dbReference>
<feature type="transmembrane region" description="Helical" evidence="1">
    <location>
        <begin position="387"/>
        <end position="405"/>
    </location>
</feature>
<comment type="caution">
    <text evidence="2">The sequence shown here is derived from an EMBL/GenBank/DDBJ whole genome shotgun (WGS) entry which is preliminary data.</text>
</comment>